<accession>A0A8D8HTN2</accession>
<proteinExistence type="predicted"/>
<protein>
    <submittedName>
        <fullName evidence="1">(northern house mosquito) hypothetical protein</fullName>
    </submittedName>
</protein>
<dbReference type="EMBL" id="HBUE01223575">
    <property type="protein sequence ID" value="CAG6540814.1"/>
    <property type="molecule type" value="Transcribed_RNA"/>
</dbReference>
<reference evidence="1" key="1">
    <citation type="submission" date="2021-05" db="EMBL/GenBank/DDBJ databases">
        <authorList>
            <person name="Alioto T."/>
            <person name="Alioto T."/>
            <person name="Gomez Garrido J."/>
        </authorList>
    </citation>
    <scope>NUCLEOTIDE SEQUENCE</scope>
</reference>
<dbReference type="EMBL" id="HBUE01330239">
    <property type="protein sequence ID" value="CAG6592877.1"/>
    <property type="molecule type" value="Transcribed_RNA"/>
</dbReference>
<evidence type="ECO:0000313" key="1">
    <source>
        <dbReference type="EMBL" id="CAG6540814.1"/>
    </source>
</evidence>
<dbReference type="EMBL" id="HBUE01330241">
    <property type="protein sequence ID" value="CAG6592885.1"/>
    <property type="molecule type" value="Transcribed_RNA"/>
</dbReference>
<dbReference type="EMBL" id="HBUE01223573">
    <property type="protein sequence ID" value="CAG6540806.1"/>
    <property type="molecule type" value="Transcribed_RNA"/>
</dbReference>
<dbReference type="AlphaFoldDB" id="A0A8D8HTN2"/>
<sequence length="244" mass="27514">MPLVLDQAGGNYKRSMGKATKIKPVVSLRVLALIYLEIPQGHTGSAKGRSLQFWTGRVRPQDIRRRIFARPEHPIRRVDLVHRVHHVSDLRLDVGQHALAELLQVVDHIRRRDRVPLVVVGEANIPQRAKGSPAHVQTVGALEHVFHLRDHLANLRLDLRRELFGDLLHVRLDVFGAIAAEAASRRRLKAIGRHRNCSGQIFALIDAEVGLATAGTRALLWPHHQRPRLADTGSSSVRRRYPTR</sequence>
<name>A0A8D8HTN2_CULPI</name>
<organism evidence="1">
    <name type="scientific">Culex pipiens</name>
    <name type="common">House mosquito</name>
    <dbReference type="NCBI Taxonomy" id="7175"/>
    <lineage>
        <taxon>Eukaryota</taxon>
        <taxon>Metazoa</taxon>
        <taxon>Ecdysozoa</taxon>
        <taxon>Arthropoda</taxon>
        <taxon>Hexapoda</taxon>
        <taxon>Insecta</taxon>
        <taxon>Pterygota</taxon>
        <taxon>Neoptera</taxon>
        <taxon>Endopterygota</taxon>
        <taxon>Diptera</taxon>
        <taxon>Nematocera</taxon>
        <taxon>Culicoidea</taxon>
        <taxon>Culicidae</taxon>
        <taxon>Culicinae</taxon>
        <taxon>Culicini</taxon>
        <taxon>Culex</taxon>
        <taxon>Culex</taxon>
    </lineage>
</organism>